<protein>
    <recommendedName>
        <fullName evidence="3">Transcriptional regulator, AlpA family</fullName>
    </recommendedName>
</protein>
<dbReference type="Proteomes" id="UP000199670">
    <property type="component" value="Unassembled WGS sequence"/>
</dbReference>
<gene>
    <name evidence="1" type="ORF">GA0061081_102217</name>
</gene>
<evidence type="ECO:0008006" key="3">
    <source>
        <dbReference type="Google" id="ProtNLM"/>
    </source>
</evidence>
<accession>A0A1C4A3A0</accession>
<name>A0A1C4A3A0_9GAMM</name>
<proteinExistence type="predicted"/>
<reference evidence="2" key="1">
    <citation type="submission" date="2016-08" db="EMBL/GenBank/DDBJ databases">
        <authorList>
            <person name="Varghese N."/>
            <person name="Submissions Spin"/>
        </authorList>
    </citation>
    <scope>NUCLEOTIDE SEQUENCE [LARGE SCALE GENOMIC DNA]</scope>
    <source>
        <strain evidence="2">R-53248</strain>
    </source>
</reference>
<sequence length="78" mass="9165">MNINHSKIQNNILLFLAKKNKLQVNISDISAILGIRYLAVKHEIINSEHFPKPIVDDEIPLLKKWLLYDILVWVFNKE</sequence>
<dbReference type="STRING" id="1798182.GA0061081_102217"/>
<dbReference type="EMBL" id="FMAQ01000002">
    <property type="protein sequence ID" value="SCB88996.1"/>
    <property type="molecule type" value="Genomic_DNA"/>
</dbReference>
<keyword evidence="2" id="KW-1185">Reference proteome</keyword>
<evidence type="ECO:0000313" key="2">
    <source>
        <dbReference type="Proteomes" id="UP000199670"/>
    </source>
</evidence>
<dbReference type="OrthoDB" id="9909466at2"/>
<dbReference type="AlphaFoldDB" id="A0A1C4A3A0"/>
<organism evidence="1 2">
    <name type="scientific">Gilliamella bombicola</name>
    <dbReference type="NCBI Taxonomy" id="1798182"/>
    <lineage>
        <taxon>Bacteria</taxon>
        <taxon>Pseudomonadati</taxon>
        <taxon>Pseudomonadota</taxon>
        <taxon>Gammaproteobacteria</taxon>
        <taxon>Orbales</taxon>
        <taxon>Orbaceae</taxon>
        <taxon>Gilliamella</taxon>
    </lineage>
</organism>
<dbReference type="RefSeq" id="WP_091346971.1">
    <property type="nucleotide sequence ID" value="NZ_FMAQ01000002.1"/>
</dbReference>
<evidence type="ECO:0000313" key="1">
    <source>
        <dbReference type="EMBL" id="SCB88996.1"/>
    </source>
</evidence>